<keyword evidence="1" id="KW-0812">Transmembrane</keyword>
<proteinExistence type="predicted"/>
<feature type="transmembrane region" description="Helical" evidence="1">
    <location>
        <begin position="94"/>
        <end position="117"/>
    </location>
</feature>
<protein>
    <submittedName>
        <fullName evidence="2">Uncharacterized protein</fullName>
    </submittedName>
</protein>
<dbReference type="Proteomes" id="UP001187192">
    <property type="component" value="Unassembled WGS sequence"/>
</dbReference>
<dbReference type="EMBL" id="BTGU01000145">
    <property type="protein sequence ID" value="GMN63233.1"/>
    <property type="molecule type" value="Genomic_DNA"/>
</dbReference>
<name>A0AA88DWZ2_FICCA</name>
<keyword evidence="1" id="KW-0472">Membrane</keyword>
<keyword evidence="3" id="KW-1185">Reference proteome</keyword>
<sequence>MALQCLLELHVTDYLCFGSGMEGSDSDCSECNSLHNAPPCQKALIARLTQSDARVGGLLPALTCLEMSVRNIFIIFLTFSASLSTYFGHKRANCLNFLTASITVIGLCPKLVLLGVLDEFKVGPDYLGVPGSFEQAVLEVYPSLVVTQATTVANSLQRLLNLARGD</sequence>
<comment type="caution">
    <text evidence="2">The sequence shown here is derived from an EMBL/GenBank/DDBJ whole genome shotgun (WGS) entry which is preliminary data.</text>
</comment>
<organism evidence="2 3">
    <name type="scientific">Ficus carica</name>
    <name type="common">Common fig</name>
    <dbReference type="NCBI Taxonomy" id="3494"/>
    <lineage>
        <taxon>Eukaryota</taxon>
        <taxon>Viridiplantae</taxon>
        <taxon>Streptophyta</taxon>
        <taxon>Embryophyta</taxon>
        <taxon>Tracheophyta</taxon>
        <taxon>Spermatophyta</taxon>
        <taxon>Magnoliopsida</taxon>
        <taxon>eudicotyledons</taxon>
        <taxon>Gunneridae</taxon>
        <taxon>Pentapetalae</taxon>
        <taxon>rosids</taxon>
        <taxon>fabids</taxon>
        <taxon>Rosales</taxon>
        <taxon>Moraceae</taxon>
        <taxon>Ficeae</taxon>
        <taxon>Ficus</taxon>
    </lineage>
</organism>
<feature type="transmembrane region" description="Helical" evidence="1">
    <location>
        <begin position="68"/>
        <end position="87"/>
    </location>
</feature>
<keyword evidence="1" id="KW-1133">Transmembrane helix</keyword>
<evidence type="ECO:0000313" key="2">
    <source>
        <dbReference type="EMBL" id="GMN63233.1"/>
    </source>
</evidence>
<dbReference type="AlphaFoldDB" id="A0AA88DWZ2"/>
<gene>
    <name evidence="2" type="ORF">TIFTF001_032295</name>
</gene>
<evidence type="ECO:0000313" key="3">
    <source>
        <dbReference type="Proteomes" id="UP001187192"/>
    </source>
</evidence>
<evidence type="ECO:0000256" key="1">
    <source>
        <dbReference type="SAM" id="Phobius"/>
    </source>
</evidence>
<accession>A0AA88DWZ2</accession>
<reference evidence="2" key="1">
    <citation type="submission" date="2023-07" db="EMBL/GenBank/DDBJ databases">
        <title>draft genome sequence of fig (Ficus carica).</title>
        <authorList>
            <person name="Takahashi T."/>
            <person name="Nishimura K."/>
        </authorList>
    </citation>
    <scope>NUCLEOTIDE SEQUENCE</scope>
</reference>